<sequence>MTAEFDKMDPELKTKLVAALRSGKYIKWEGDLKFVEATICRHCTMGVLADLKYPNKWIERYERQNGMTMEVPGLTLEGLGLTATQRNMIVKLNDWAQYGRRHLEQVGIPEEFLNKIDPDGTLEQTTFDHMADFIENYF</sequence>
<evidence type="ECO:0000313" key="1">
    <source>
        <dbReference type="EMBL" id="NDU95679.1"/>
    </source>
</evidence>
<evidence type="ECO:0000313" key="2">
    <source>
        <dbReference type="Proteomes" id="UP000474175"/>
    </source>
</evidence>
<comment type="caution">
    <text evidence="1">The sequence shown here is derived from an EMBL/GenBank/DDBJ whole genome shotgun (WGS) entry which is preliminary data.</text>
</comment>
<dbReference type="Proteomes" id="UP000474175">
    <property type="component" value="Unassembled WGS sequence"/>
</dbReference>
<name>A0A6L9LGA7_9BACT</name>
<dbReference type="EMBL" id="JAAFZH010000004">
    <property type="protein sequence ID" value="NDU95679.1"/>
    <property type="molecule type" value="Genomic_DNA"/>
</dbReference>
<reference evidence="1 2" key="1">
    <citation type="submission" date="2020-02" db="EMBL/GenBank/DDBJ databases">
        <title>Draft genome sequence of two Spirosoma agri KCTC 52727 and Spirosoma terrae KCTC 52035.</title>
        <authorList>
            <person name="Rojas J."/>
            <person name="Ambika Manirajan B."/>
            <person name="Suarez C."/>
            <person name="Ratering S."/>
            <person name="Schnell S."/>
        </authorList>
    </citation>
    <scope>NUCLEOTIDE SEQUENCE [LARGE SCALE GENOMIC DNA]</scope>
    <source>
        <strain evidence="1 2">KCTC 52035</strain>
    </source>
</reference>
<proteinExistence type="predicted"/>
<keyword evidence="2" id="KW-1185">Reference proteome</keyword>
<organism evidence="1 2">
    <name type="scientific">Spirosoma terrae</name>
    <dbReference type="NCBI Taxonomy" id="1968276"/>
    <lineage>
        <taxon>Bacteria</taxon>
        <taxon>Pseudomonadati</taxon>
        <taxon>Bacteroidota</taxon>
        <taxon>Cytophagia</taxon>
        <taxon>Cytophagales</taxon>
        <taxon>Cytophagaceae</taxon>
        <taxon>Spirosoma</taxon>
    </lineage>
</organism>
<dbReference type="RefSeq" id="WP_163948170.1">
    <property type="nucleotide sequence ID" value="NZ_JAAFZH010000004.1"/>
</dbReference>
<accession>A0A6L9LGA7</accession>
<gene>
    <name evidence="1" type="ORF">GK108_12420</name>
</gene>
<protein>
    <submittedName>
        <fullName evidence="1">Uncharacterized protein</fullName>
    </submittedName>
</protein>
<dbReference type="AlphaFoldDB" id="A0A6L9LGA7"/>